<feature type="compositionally biased region" description="Acidic residues" evidence="1">
    <location>
        <begin position="272"/>
        <end position="281"/>
    </location>
</feature>
<feature type="compositionally biased region" description="Low complexity" evidence="1">
    <location>
        <begin position="116"/>
        <end position="126"/>
    </location>
</feature>
<dbReference type="VEuPathDB" id="TriTrypDB:TcCLB.510089.10"/>
<accession>A0A2V2XJR7</accession>
<organism evidence="4 5">
    <name type="scientific">Trypanosoma cruzi</name>
    <dbReference type="NCBI Taxonomy" id="5693"/>
    <lineage>
        <taxon>Eukaryota</taxon>
        <taxon>Discoba</taxon>
        <taxon>Euglenozoa</taxon>
        <taxon>Kinetoplastea</taxon>
        <taxon>Metakinetoplastina</taxon>
        <taxon>Trypanosomatida</taxon>
        <taxon>Trypanosomatidae</taxon>
        <taxon>Trypanosoma</taxon>
        <taxon>Schizotrypanum</taxon>
    </lineage>
</organism>
<feature type="compositionally biased region" description="Basic and acidic residues" evidence="1">
    <location>
        <begin position="230"/>
        <end position="239"/>
    </location>
</feature>
<proteinExistence type="predicted"/>
<feature type="compositionally biased region" description="Polar residues" evidence="1">
    <location>
        <begin position="323"/>
        <end position="336"/>
    </location>
</feature>
<evidence type="ECO:0000256" key="2">
    <source>
        <dbReference type="SAM" id="Phobius"/>
    </source>
</evidence>
<keyword evidence="2" id="KW-0472">Membrane</keyword>
<sequence length="358" mass="36618">MVCCCCCCWAAAVCHCPVRWLCDFLLFLFLSLCVDVLLVCAEGCTQVTGVTAMMMTGRVLLVCALCVLWCGAGGGYAWPYKECKSDNESCLNDGQHKSVYNSSILSRFLGETDSTSTGLLGSSTGSTGSGGDVSRNGAGGTTISATDSQKGGAQSSLTPSQHASASPGDSSRSKESSEKTEETPGPASTSDNDGDGGPNTANQAHLTGGEKRDSGHQTEDGDTDPNLPLEDSKDGEDTHSSPTPPPANKANVPNVTAEGEKVPAVLTRQEESEGNPEAEPENEQHSSANGVSVPQPEAAQQGETEDDNTTEKTPDEAAAPKNGTATLDDSDGNTAVSHTASPLLLVVACAAAAAVVAA</sequence>
<feature type="transmembrane region" description="Helical" evidence="2">
    <location>
        <begin position="59"/>
        <end position="78"/>
    </location>
</feature>
<keyword evidence="3" id="KW-0732">Signal</keyword>
<protein>
    <submittedName>
        <fullName evidence="4">Mucin-associated surface protein (MASP)</fullName>
    </submittedName>
</protein>
<feature type="compositionally biased region" description="Low complexity" evidence="1">
    <location>
        <begin position="248"/>
        <end position="257"/>
    </location>
</feature>
<dbReference type="VEuPathDB" id="TriTrypDB:TcYC6_0162750"/>
<dbReference type="AlphaFoldDB" id="A0A2V2XJR7"/>
<feature type="chain" id="PRO_5044797810" evidence="3">
    <location>
        <begin position="42"/>
        <end position="358"/>
    </location>
</feature>
<evidence type="ECO:0000313" key="5">
    <source>
        <dbReference type="Proteomes" id="UP000246078"/>
    </source>
</evidence>
<feature type="compositionally biased region" description="Basic and acidic residues" evidence="1">
    <location>
        <begin position="171"/>
        <end position="182"/>
    </location>
</feature>
<dbReference type="VEuPathDB" id="TriTrypDB:TcCLB.506133.54"/>
<feature type="region of interest" description="Disordered" evidence="1">
    <location>
        <begin position="116"/>
        <end position="336"/>
    </location>
</feature>
<feature type="transmembrane region" description="Helical" evidence="2">
    <location>
        <begin position="24"/>
        <end position="47"/>
    </location>
</feature>
<feature type="compositionally biased region" description="Basic and acidic residues" evidence="1">
    <location>
        <begin position="208"/>
        <end position="219"/>
    </location>
</feature>
<dbReference type="VEuPathDB" id="TriTrypDB:TCDM_12923"/>
<dbReference type="EMBL" id="PRFC01000005">
    <property type="protein sequence ID" value="PWV20760.1"/>
    <property type="molecule type" value="Genomic_DNA"/>
</dbReference>
<keyword evidence="2" id="KW-1133">Transmembrane helix</keyword>
<dbReference type="VEuPathDB" id="TriTrypDB:TcCLB.507071.349"/>
<evidence type="ECO:0000256" key="1">
    <source>
        <dbReference type="SAM" id="MobiDB-lite"/>
    </source>
</evidence>
<reference evidence="4 5" key="1">
    <citation type="journal article" date="2018" name="Microb. Genom.">
        <title>Expanding an expanded genome: long-read sequencing of Trypanosoma cruzi.</title>
        <authorList>
            <person name="Berna L."/>
            <person name="Rodriguez M."/>
            <person name="Chiribao M.L."/>
            <person name="Parodi-Talice A."/>
            <person name="Pita S."/>
            <person name="Rijo G."/>
            <person name="Alvarez-Valin F."/>
            <person name="Robello C."/>
        </authorList>
    </citation>
    <scope>NUCLEOTIDE SEQUENCE [LARGE SCALE GENOMIC DNA]</scope>
    <source>
        <strain evidence="4 5">TCC</strain>
    </source>
</reference>
<feature type="signal peptide" evidence="3">
    <location>
        <begin position="1"/>
        <end position="41"/>
    </location>
</feature>
<evidence type="ECO:0000256" key="3">
    <source>
        <dbReference type="SAM" id="SignalP"/>
    </source>
</evidence>
<keyword evidence="2" id="KW-0812">Transmembrane</keyword>
<dbReference type="VEuPathDB" id="TriTrypDB:ECC02_008948"/>
<comment type="caution">
    <text evidence="4">The sequence shown here is derived from an EMBL/GenBank/DDBJ whole genome shotgun (WGS) entry which is preliminary data.</text>
</comment>
<name>A0A2V2XJR7_TRYCR</name>
<gene>
    <name evidence="4" type="ORF">C3747_5g329</name>
</gene>
<dbReference type="VEuPathDB" id="TriTrypDB:C3747_5g329"/>
<dbReference type="Proteomes" id="UP000246078">
    <property type="component" value="Unassembled WGS sequence"/>
</dbReference>
<evidence type="ECO:0000313" key="4">
    <source>
        <dbReference type="EMBL" id="PWV20760.1"/>
    </source>
</evidence>
<dbReference type="VEuPathDB" id="TriTrypDB:Tc_MARK_7323"/>
<dbReference type="VEuPathDB" id="TriTrypDB:TcCL_NonESM10866"/>
<feature type="compositionally biased region" description="Polar residues" evidence="1">
    <location>
        <begin position="141"/>
        <end position="169"/>
    </location>
</feature>